<evidence type="ECO:0000313" key="4">
    <source>
        <dbReference type="EMBL" id="QJW97475.1"/>
    </source>
</evidence>
<dbReference type="Gene3D" id="3.30.700.10">
    <property type="entry name" value="Glycoprotein, Type 4 Pilin"/>
    <property type="match status" value="1"/>
</dbReference>
<accession>A0A6M5YTT1</accession>
<dbReference type="InterPro" id="IPR000983">
    <property type="entry name" value="Bac_GSPG_pilin"/>
</dbReference>
<evidence type="ECO:0000256" key="3">
    <source>
        <dbReference type="SAM" id="Phobius"/>
    </source>
</evidence>
<dbReference type="PROSITE" id="PS00409">
    <property type="entry name" value="PROKAR_NTER_METHYL"/>
    <property type="match status" value="1"/>
</dbReference>
<keyword evidence="3" id="KW-0812">Transmembrane</keyword>
<name>A0A6M5YTT1_9BACT</name>
<dbReference type="RefSeq" id="WP_171472834.1">
    <property type="nucleotide sequence ID" value="NZ_CP053452.2"/>
</dbReference>
<organism evidence="4 5">
    <name type="scientific">Frigoriglobus tundricola</name>
    <dbReference type="NCBI Taxonomy" id="2774151"/>
    <lineage>
        <taxon>Bacteria</taxon>
        <taxon>Pseudomonadati</taxon>
        <taxon>Planctomycetota</taxon>
        <taxon>Planctomycetia</taxon>
        <taxon>Gemmatales</taxon>
        <taxon>Gemmataceae</taxon>
        <taxon>Frigoriglobus</taxon>
    </lineage>
</organism>
<keyword evidence="3" id="KW-1133">Transmembrane helix</keyword>
<protein>
    <recommendedName>
        <fullName evidence="6">Prepilin-type N-terminal cleavage/methylation domain-containing protein</fullName>
    </recommendedName>
</protein>
<feature type="region of interest" description="Disordered" evidence="2">
    <location>
        <begin position="295"/>
        <end position="315"/>
    </location>
</feature>
<evidence type="ECO:0000256" key="2">
    <source>
        <dbReference type="SAM" id="MobiDB-lite"/>
    </source>
</evidence>
<dbReference type="Pfam" id="PF07963">
    <property type="entry name" value="N_methyl"/>
    <property type="match status" value="1"/>
</dbReference>
<dbReference type="EMBL" id="CP053452">
    <property type="protein sequence ID" value="QJW97475.1"/>
    <property type="molecule type" value="Genomic_DNA"/>
</dbReference>
<dbReference type="GO" id="GO:0015627">
    <property type="term" value="C:type II protein secretion system complex"/>
    <property type="evidence" value="ECO:0007669"/>
    <property type="project" value="InterPro"/>
</dbReference>
<dbReference type="InterPro" id="IPR012902">
    <property type="entry name" value="N_methyl_site"/>
</dbReference>
<dbReference type="GO" id="GO:0015628">
    <property type="term" value="P:protein secretion by the type II secretion system"/>
    <property type="evidence" value="ECO:0007669"/>
    <property type="project" value="InterPro"/>
</dbReference>
<dbReference type="SUPFAM" id="SSF54523">
    <property type="entry name" value="Pili subunits"/>
    <property type="match status" value="1"/>
</dbReference>
<dbReference type="PANTHER" id="PTHR30093">
    <property type="entry name" value="GENERAL SECRETION PATHWAY PROTEIN G"/>
    <property type="match status" value="1"/>
</dbReference>
<keyword evidence="5" id="KW-1185">Reference proteome</keyword>
<proteinExistence type="predicted"/>
<reference evidence="5" key="1">
    <citation type="submission" date="2020-05" db="EMBL/GenBank/DDBJ databases">
        <title>Frigoriglobus tundricola gen. nov., sp. nov., a psychrotolerant cellulolytic planctomycete of the family Gemmataceae with two divergent copies of 16S rRNA gene.</title>
        <authorList>
            <person name="Kulichevskaya I.S."/>
            <person name="Ivanova A.A."/>
            <person name="Naumoff D.G."/>
            <person name="Beletsky A.V."/>
            <person name="Rijpstra W.I.C."/>
            <person name="Sinninghe Damste J.S."/>
            <person name="Mardanov A.V."/>
            <person name="Ravin N.V."/>
            <person name="Dedysh S.N."/>
        </authorList>
    </citation>
    <scope>NUCLEOTIDE SEQUENCE [LARGE SCALE GENOMIC DNA]</scope>
    <source>
        <strain evidence="5">PL17</strain>
    </source>
</reference>
<feature type="transmembrane region" description="Helical" evidence="3">
    <location>
        <begin position="12"/>
        <end position="35"/>
    </location>
</feature>
<gene>
    <name evidence="4" type="ORF">FTUN_5049</name>
</gene>
<keyword evidence="1" id="KW-0488">Methylation</keyword>
<dbReference type="NCBIfam" id="TIGR02532">
    <property type="entry name" value="IV_pilin_GFxxxE"/>
    <property type="match status" value="1"/>
</dbReference>
<dbReference type="Proteomes" id="UP000503447">
    <property type="component" value="Chromosome"/>
</dbReference>
<keyword evidence="3" id="KW-0472">Membrane</keyword>
<evidence type="ECO:0000256" key="1">
    <source>
        <dbReference type="ARBA" id="ARBA00022481"/>
    </source>
</evidence>
<dbReference type="InterPro" id="IPR045584">
    <property type="entry name" value="Pilin-like"/>
</dbReference>
<dbReference type="AlphaFoldDB" id="A0A6M5YTT1"/>
<dbReference type="KEGG" id="ftj:FTUN_5049"/>
<dbReference type="PANTHER" id="PTHR30093:SF2">
    <property type="entry name" value="TYPE II SECRETION SYSTEM PROTEIN H"/>
    <property type="match status" value="1"/>
</dbReference>
<evidence type="ECO:0000313" key="5">
    <source>
        <dbReference type="Proteomes" id="UP000503447"/>
    </source>
</evidence>
<evidence type="ECO:0008006" key="6">
    <source>
        <dbReference type="Google" id="ProtNLM"/>
    </source>
</evidence>
<dbReference type="PRINTS" id="PR00813">
    <property type="entry name" value="BCTERIALGSPG"/>
</dbReference>
<sequence length="315" mass="33640">MTRRSRTERAGFSLIEMMVVITIIAVIMGLLLAAVSKAKEAGYRADTVARITAINTAIGTFKSQTSAKYIPAGQIDIDPNSKTYLQVIGPFRLMSQYPPVTTSNPNDLNVNCYEAAYIATLFTNSNPSNFGGSISTTLDANQTLLFFLNGIQMPDGKGGTVFIGFSSNPQYPFNPLASGGVENRKGPYLELTPNRYLVDSSPTAFARLIDGWGNPFAYFSSYNGRANLYGQGASAGNNPNWHYTNKAGQAAGMPAPYQANAAATPTAFVNPSGWQIISPGKDGVFGATGNWSNVDNNGQDDLSNFTDSYVGNGPN</sequence>